<comment type="caution">
    <text evidence="3">The sequence shown here is derived from an EMBL/GenBank/DDBJ whole genome shotgun (WGS) entry which is preliminary data.</text>
</comment>
<evidence type="ECO:0008006" key="5">
    <source>
        <dbReference type="Google" id="ProtNLM"/>
    </source>
</evidence>
<name>A0ABQ8S2J3_PERAM</name>
<accession>A0ABQ8S2J3</accession>
<gene>
    <name evidence="3" type="ORF">ANN_24121</name>
</gene>
<evidence type="ECO:0000313" key="4">
    <source>
        <dbReference type="Proteomes" id="UP001148838"/>
    </source>
</evidence>
<dbReference type="EMBL" id="JAJSOF020000037">
    <property type="protein sequence ID" value="KAJ4428107.1"/>
    <property type="molecule type" value="Genomic_DNA"/>
</dbReference>
<organism evidence="3 4">
    <name type="scientific">Periplaneta americana</name>
    <name type="common">American cockroach</name>
    <name type="synonym">Blatta americana</name>
    <dbReference type="NCBI Taxonomy" id="6978"/>
    <lineage>
        <taxon>Eukaryota</taxon>
        <taxon>Metazoa</taxon>
        <taxon>Ecdysozoa</taxon>
        <taxon>Arthropoda</taxon>
        <taxon>Hexapoda</taxon>
        <taxon>Insecta</taxon>
        <taxon>Pterygota</taxon>
        <taxon>Neoptera</taxon>
        <taxon>Polyneoptera</taxon>
        <taxon>Dictyoptera</taxon>
        <taxon>Blattodea</taxon>
        <taxon>Blattoidea</taxon>
        <taxon>Blattidae</taxon>
        <taxon>Blattinae</taxon>
        <taxon>Periplaneta</taxon>
    </lineage>
</organism>
<keyword evidence="2" id="KW-0472">Membrane</keyword>
<proteinExistence type="predicted"/>
<sequence>MSQSIPRLTKAPPVRRSYTTPGTNSPLKNPCDFAGYVQLPQTDAAYRQILEPLGKLAYNTRSHDVRSSKMGSYVFTRLDLTLENKTDGVGLLWRGSSVKYARIFHTSLKPHALPVEYNAVCYKINITVTSIGKNLVMCEWRNGIKMVGNVAALRAVPGRFQDNRCRHCHNEVETLPHVLGSCPHGEGLLNARHHQVRSIIATALKDADYNTFEEVHGLSVTGSTRRIDIAFKESTRSGFIIDPTVRFETNEEQPAEVDKEKKNIYNPTIPYYLQKYQLEELEVIGLLVGARGTATLFMKDVFKRLGIPTSIIPIVTLAALKGSIALLKHHLYSK</sequence>
<protein>
    <recommendedName>
        <fullName evidence="5">Reverse transcriptase zinc-binding domain-containing protein</fullName>
    </recommendedName>
</protein>
<keyword evidence="4" id="KW-1185">Reference proteome</keyword>
<evidence type="ECO:0000256" key="1">
    <source>
        <dbReference type="SAM" id="MobiDB-lite"/>
    </source>
</evidence>
<evidence type="ECO:0000313" key="3">
    <source>
        <dbReference type="EMBL" id="KAJ4428107.1"/>
    </source>
</evidence>
<reference evidence="3 4" key="1">
    <citation type="journal article" date="2022" name="Allergy">
        <title>Genome assembly and annotation of Periplaneta americana reveal a comprehensive cockroach allergen profile.</title>
        <authorList>
            <person name="Wang L."/>
            <person name="Xiong Q."/>
            <person name="Saelim N."/>
            <person name="Wang L."/>
            <person name="Nong W."/>
            <person name="Wan A.T."/>
            <person name="Shi M."/>
            <person name="Liu X."/>
            <person name="Cao Q."/>
            <person name="Hui J.H.L."/>
            <person name="Sookrung N."/>
            <person name="Leung T.F."/>
            <person name="Tungtrongchitr A."/>
            <person name="Tsui S.K.W."/>
        </authorList>
    </citation>
    <scope>NUCLEOTIDE SEQUENCE [LARGE SCALE GENOMIC DNA]</scope>
    <source>
        <strain evidence="3">PWHHKU_190912</strain>
    </source>
</reference>
<feature type="region of interest" description="Disordered" evidence="1">
    <location>
        <begin position="1"/>
        <end position="25"/>
    </location>
</feature>
<keyword evidence="2" id="KW-0812">Transmembrane</keyword>
<dbReference type="Proteomes" id="UP001148838">
    <property type="component" value="Unassembled WGS sequence"/>
</dbReference>
<keyword evidence="2" id="KW-1133">Transmembrane helix</keyword>
<feature type="transmembrane region" description="Helical" evidence="2">
    <location>
        <begin position="305"/>
        <end position="327"/>
    </location>
</feature>
<evidence type="ECO:0000256" key="2">
    <source>
        <dbReference type="SAM" id="Phobius"/>
    </source>
</evidence>